<dbReference type="GO" id="GO:0004177">
    <property type="term" value="F:aminopeptidase activity"/>
    <property type="evidence" value="ECO:0000318"/>
    <property type="project" value="GO_Central"/>
</dbReference>
<dbReference type="OrthoDB" id="4215474at2759"/>
<dbReference type="AlphaFoldDB" id="F0Z725"/>
<gene>
    <name evidence="7" type="ORF">DICPUDRAFT_96298</name>
</gene>
<dbReference type="GO" id="GO:0030145">
    <property type="term" value="F:manganese ion binding"/>
    <property type="evidence" value="ECO:0007669"/>
    <property type="project" value="InterPro"/>
</dbReference>
<evidence type="ECO:0000313" key="7">
    <source>
        <dbReference type="EMBL" id="EGC40260.1"/>
    </source>
</evidence>
<dbReference type="GO" id="GO:0070006">
    <property type="term" value="F:metalloaminopeptidase activity"/>
    <property type="evidence" value="ECO:0007669"/>
    <property type="project" value="InterPro"/>
</dbReference>
<dbReference type="STRING" id="5786.F0Z725"/>
<dbReference type="Pfam" id="PF00557">
    <property type="entry name" value="Peptidase_M24"/>
    <property type="match status" value="1"/>
</dbReference>
<accession>F0Z725</accession>
<dbReference type="EMBL" id="GL870944">
    <property type="protein sequence ID" value="EGC40260.1"/>
    <property type="molecule type" value="Genomic_DNA"/>
</dbReference>
<dbReference type="PANTHER" id="PTHR43226:SF4">
    <property type="entry name" value="XAA-PRO AMINOPEPTIDASE 3"/>
    <property type="match status" value="1"/>
</dbReference>
<dbReference type="GO" id="GO:0006508">
    <property type="term" value="P:proteolysis"/>
    <property type="evidence" value="ECO:0000318"/>
    <property type="project" value="GO_Central"/>
</dbReference>
<dbReference type="GO" id="GO:0005739">
    <property type="term" value="C:mitochondrion"/>
    <property type="evidence" value="ECO:0000318"/>
    <property type="project" value="GO_Central"/>
</dbReference>
<dbReference type="OMA" id="DSYFWYL"/>
<keyword evidence="8" id="KW-1185">Reference proteome</keyword>
<dbReference type="Pfam" id="PF05195">
    <property type="entry name" value="AMP_N"/>
    <property type="match status" value="1"/>
</dbReference>
<dbReference type="InterPro" id="IPR029149">
    <property type="entry name" value="Creatin/AminoP/Spt16_N"/>
</dbReference>
<evidence type="ECO:0000256" key="4">
    <source>
        <dbReference type="ARBA" id="ARBA00022801"/>
    </source>
</evidence>
<evidence type="ECO:0000256" key="2">
    <source>
        <dbReference type="ARBA" id="ARBA00008766"/>
    </source>
</evidence>
<keyword evidence="4" id="KW-0378">Hydrolase</keyword>
<comment type="cofactor">
    <cofactor evidence="1">
        <name>Mn(2+)</name>
        <dbReference type="ChEBI" id="CHEBI:29035"/>
    </cofactor>
</comment>
<keyword evidence="5" id="KW-0464">Manganese</keyword>
<dbReference type="SUPFAM" id="SSF53092">
    <property type="entry name" value="Creatinase/prolidase N-terminal domain"/>
    <property type="match status" value="1"/>
</dbReference>
<organism evidence="7 8">
    <name type="scientific">Dictyostelium purpureum</name>
    <name type="common">Slime mold</name>
    <dbReference type="NCBI Taxonomy" id="5786"/>
    <lineage>
        <taxon>Eukaryota</taxon>
        <taxon>Amoebozoa</taxon>
        <taxon>Evosea</taxon>
        <taxon>Eumycetozoa</taxon>
        <taxon>Dictyostelia</taxon>
        <taxon>Dictyosteliales</taxon>
        <taxon>Dictyosteliaceae</taxon>
        <taxon>Dictyostelium</taxon>
    </lineage>
</organism>
<dbReference type="RefSeq" id="XP_003283196.1">
    <property type="nucleotide sequence ID" value="XM_003283148.1"/>
</dbReference>
<dbReference type="CDD" id="cd01087">
    <property type="entry name" value="Prolidase"/>
    <property type="match status" value="1"/>
</dbReference>
<dbReference type="InterPro" id="IPR036005">
    <property type="entry name" value="Creatinase/aminopeptidase-like"/>
</dbReference>
<evidence type="ECO:0000256" key="3">
    <source>
        <dbReference type="ARBA" id="ARBA00022723"/>
    </source>
</evidence>
<reference evidence="8" key="1">
    <citation type="journal article" date="2011" name="Genome Biol.">
        <title>Comparative genomics of the social amoebae Dictyostelium discoideum and Dictyostelium purpureum.</title>
        <authorList>
            <consortium name="US DOE Joint Genome Institute (JGI-PGF)"/>
            <person name="Sucgang R."/>
            <person name="Kuo A."/>
            <person name="Tian X."/>
            <person name="Salerno W."/>
            <person name="Parikh A."/>
            <person name="Feasley C.L."/>
            <person name="Dalin E."/>
            <person name="Tu H."/>
            <person name="Huang E."/>
            <person name="Barry K."/>
            <person name="Lindquist E."/>
            <person name="Shapiro H."/>
            <person name="Bruce D."/>
            <person name="Schmutz J."/>
            <person name="Salamov A."/>
            <person name="Fey P."/>
            <person name="Gaudet P."/>
            <person name="Anjard C."/>
            <person name="Babu M.M."/>
            <person name="Basu S."/>
            <person name="Bushmanova Y."/>
            <person name="van der Wel H."/>
            <person name="Katoh-Kurasawa M."/>
            <person name="Dinh C."/>
            <person name="Coutinho P.M."/>
            <person name="Saito T."/>
            <person name="Elias M."/>
            <person name="Schaap P."/>
            <person name="Kay R.R."/>
            <person name="Henrissat B."/>
            <person name="Eichinger L."/>
            <person name="Rivero F."/>
            <person name="Putnam N.H."/>
            <person name="West C.M."/>
            <person name="Loomis W.F."/>
            <person name="Chisholm R.L."/>
            <person name="Shaulsky G."/>
            <person name="Strassmann J.E."/>
            <person name="Queller D.C."/>
            <person name="Kuspa A."/>
            <person name="Grigoriev I.V."/>
        </authorList>
    </citation>
    <scope>NUCLEOTIDE SEQUENCE [LARGE SCALE GENOMIC DNA]</scope>
    <source>
        <strain evidence="8">QSDP1</strain>
    </source>
</reference>
<evidence type="ECO:0000256" key="1">
    <source>
        <dbReference type="ARBA" id="ARBA00001936"/>
    </source>
</evidence>
<dbReference type="PANTHER" id="PTHR43226">
    <property type="entry name" value="XAA-PRO AMINOPEPTIDASE 3"/>
    <property type="match status" value="1"/>
</dbReference>
<proteinExistence type="inferred from homology"/>
<comment type="similarity">
    <text evidence="2">Belongs to the peptidase M24B family.</text>
</comment>
<dbReference type="InterPro" id="IPR000994">
    <property type="entry name" value="Pept_M24"/>
</dbReference>
<dbReference type="SUPFAM" id="SSF55920">
    <property type="entry name" value="Creatinase/aminopeptidase"/>
    <property type="match status" value="1"/>
</dbReference>
<feature type="domain" description="Aminopeptidase P N-terminal" evidence="6">
    <location>
        <begin position="81"/>
        <end position="215"/>
    </location>
</feature>
<dbReference type="eggNOG" id="KOG2414">
    <property type="taxonomic scope" value="Eukaryota"/>
</dbReference>
<dbReference type="InParanoid" id="F0Z725"/>
<evidence type="ECO:0000259" key="6">
    <source>
        <dbReference type="SMART" id="SM01011"/>
    </source>
</evidence>
<name>F0Z725_DICPU</name>
<sequence length="498" mass="57499">MKNLIKINSCKRILNISNRGIFINNNNVFLNNNNNKVSNINKRYFTNSNIILNNVKPLAIGQPTHETHPHLLEKDEVTKGIKKEEFKERRNKLLKPFAIGSIVVLFTPPEPMMSYDIPWDFRQNTNFNYFTGFNEPEAVLVLEKTSDVDHISYMFVRERQEEKEKWDGPRCGGENVNRFFGIDYGYNLNETQTLLKLLTRNPEKKLYCNIVEWNQLFSKLQGISEFQTFNIEKILQQCRLIKSNSEVKQMLNSGEIAGESFSEVMKYIKPGMNEYEISAYFEWNVKKRGAKRMSYPPVVAGGNNANTLHYIANNQILKDGDLLLMDAGCEHWGYTSDITRTFPVNGRFTEAQRKVYEAVLDVNKKCIEMCVAGESINSIHDLSIQLTKEHLKNLGILHDNNPNTYSLYYPHSIGHYLGMDTHDTIDFSYGVTLEPGMIITIEPGIYISKYDQNVPEEYRGINIRVEDDVVVSQKNESPLVLTYRAPKEIKDIENIMNK</sequence>
<dbReference type="Proteomes" id="UP000001064">
    <property type="component" value="Unassembled WGS sequence"/>
</dbReference>
<dbReference type="Gene3D" id="3.90.230.10">
    <property type="entry name" value="Creatinase/methionine aminopeptidase superfamily"/>
    <property type="match status" value="1"/>
</dbReference>
<dbReference type="KEGG" id="dpp:DICPUDRAFT_96298"/>
<keyword evidence="3" id="KW-0479">Metal-binding</keyword>
<dbReference type="FunCoup" id="F0Z725">
    <property type="interactions" value="377"/>
</dbReference>
<dbReference type="GeneID" id="10509142"/>
<evidence type="ECO:0000313" key="8">
    <source>
        <dbReference type="Proteomes" id="UP000001064"/>
    </source>
</evidence>
<dbReference type="InterPro" id="IPR007865">
    <property type="entry name" value="Aminopep_P_N"/>
</dbReference>
<dbReference type="InterPro" id="IPR052433">
    <property type="entry name" value="X-Pro_dipept-like"/>
</dbReference>
<dbReference type="VEuPathDB" id="AmoebaDB:DICPUDRAFT_96298"/>
<protein>
    <recommendedName>
        <fullName evidence="6">Aminopeptidase P N-terminal domain-containing protein</fullName>
    </recommendedName>
</protein>
<evidence type="ECO:0000256" key="5">
    <source>
        <dbReference type="ARBA" id="ARBA00023211"/>
    </source>
</evidence>
<dbReference type="Gene3D" id="3.40.350.10">
    <property type="entry name" value="Creatinase/prolidase N-terminal domain"/>
    <property type="match status" value="1"/>
</dbReference>
<dbReference type="SMART" id="SM01011">
    <property type="entry name" value="AMP_N"/>
    <property type="match status" value="1"/>
</dbReference>